<dbReference type="RefSeq" id="WP_160903805.1">
    <property type="nucleotide sequence ID" value="NZ_CP102850.1"/>
</dbReference>
<dbReference type="PANTHER" id="PTHR30055:SF220">
    <property type="entry name" value="TETR-FAMILY REGULATORY PROTEIN"/>
    <property type="match status" value="1"/>
</dbReference>
<feature type="domain" description="HTH tetR-type" evidence="5">
    <location>
        <begin position="12"/>
        <end position="72"/>
    </location>
</feature>
<dbReference type="GO" id="GO:0000976">
    <property type="term" value="F:transcription cis-regulatory region binding"/>
    <property type="evidence" value="ECO:0007669"/>
    <property type="project" value="TreeGrafter"/>
</dbReference>
<dbReference type="InterPro" id="IPR009057">
    <property type="entry name" value="Homeodomain-like_sf"/>
</dbReference>
<evidence type="ECO:0000256" key="1">
    <source>
        <dbReference type="ARBA" id="ARBA00023015"/>
    </source>
</evidence>
<dbReference type="GO" id="GO:0003700">
    <property type="term" value="F:DNA-binding transcription factor activity"/>
    <property type="evidence" value="ECO:0007669"/>
    <property type="project" value="TreeGrafter"/>
</dbReference>
<evidence type="ECO:0000256" key="4">
    <source>
        <dbReference type="PROSITE-ProRule" id="PRU00335"/>
    </source>
</evidence>
<evidence type="ECO:0000313" key="7">
    <source>
        <dbReference type="Proteomes" id="UP000475545"/>
    </source>
</evidence>
<dbReference type="PANTHER" id="PTHR30055">
    <property type="entry name" value="HTH-TYPE TRANSCRIPTIONAL REGULATOR RUTR"/>
    <property type="match status" value="1"/>
</dbReference>
<keyword evidence="1" id="KW-0805">Transcription regulation</keyword>
<keyword evidence="7" id="KW-1185">Reference proteome</keyword>
<keyword evidence="2 4" id="KW-0238">DNA-binding</keyword>
<sequence>MSPTKNSRTPATEVRANLIAAGRRLLERDGAAALTVRAVATEAGVAPMGVYNHFDGKDGLLDAVVTDGFGEFGSQIAATEADPAARLLASGRRYREFALANPRLYELMFSTECHPDDDVAAEAFEVLADIIRYGQAAAIIMAGDPYVLAGQVWACVHGAVSLELAASHPPFLDPSVNYAQLLDLIARGIRA</sequence>
<dbReference type="Pfam" id="PF13305">
    <property type="entry name" value="TetR_C_33"/>
    <property type="match status" value="1"/>
</dbReference>
<dbReference type="EMBL" id="WMBR01000006">
    <property type="protein sequence ID" value="MXP23608.1"/>
    <property type="molecule type" value="Genomic_DNA"/>
</dbReference>
<dbReference type="Pfam" id="PF00440">
    <property type="entry name" value="TetR_N"/>
    <property type="match status" value="1"/>
</dbReference>
<dbReference type="SUPFAM" id="SSF48498">
    <property type="entry name" value="Tetracyclin repressor-like, C-terminal domain"/>
    <property type="match status" value="1"/>
</dbReference>
<dbReference type="SUPFAM" id="SSF46689">
    <property type="entry name" value="Homeodomain-like"/>
    <property type="match status" value="1"/>
</dbReference>
<dbReference type="PRINTS" id="PR00455">
    <property type="entry name" value="HTHTETR"/>
</dbReference>
<dbReference type="Gene3D" id="1.10.357.10">
    <property type="entry name" value="Tetracycline Repressor, domain 2"/>
    <property type="match status" value="1"/>
</dbReference>
<dbReference type="PROSITE" id="PS50977">
    <property type="entry name" value="HTH_TETR_2"/>
    <property type="match status" value="1"/>
</dbReference>
<feature type="DNA-binding region" description="H-T-H motif" evidence="4">
    <location>
        <begin position="35"/>
        <end position="54"/>
    </location>
</feature>
<protein>
    <submittedName>
        <fullName evidence="6">TetR family transcriptional regulator</fullName>
    </submittedName>
</protein>
<accession>A0A6L7GY50</accession>
<proteinExistence type="predicted"/>
<dbReference type="InterPro" id="IPR036271">
    <property type="entry name" value="Tet_transcr_reg_TetR-rel_C_sf"/>
</dbReference>
<gene>
    <name evidence="6" type="ORF">GIY30_19905</name>
</gene>
<dbReference type="AlphaFoldDB" id="A0A6L7GY50"/>
<organism evidence="6 7">
    <name type="scientific">Gordonia mangrovi</name>
    <dbReference type="NCBI Taxonomy" id="2665643"/>
    <lineage>
        <taxon>Bacteria</taxon>
        <taxon>Bacillati</taxon>
        <taxon>Actinomycetota</taxon>
        <taxon>Actinomycetes</taxon>
        <taxon>Mycobacteriales</taxon>
        <taxon>Gordoniaceae</taxon>
        <taxon>Gordonia</taxon>
    </lineage>
</organism>
<evidence type="ECO:0000256" key="3">
    <source>
        <dbReference type="ARBA" id="ARBA00023163"/>
    </source>
</evidence>
<dbReference type="InterPro" id="IPR050109">
    <property type="entry name" value="HTH-type_TetR-like_transc_reg"/>
</dbReference>
<evidence type="ECO:0000313" key="6">
    <source>
        <dbReference type="EMBL" id="MXP23608.1"/>
    </source>
</evidence>
<keyword evidence="3" id="KW-0804">Transcription</keyword>
<name>A0A6L7GY50_9ACTN</name>
<evidence type="ECO:0000256" key="2">
    <source>
        <dbReference type="ARBA" id="ARBA00023125"/>
    </source>
</evidence>
<reference evidence="6 7" key="1">
    <citation type="submission" date="2019-11" db="EMBL/GenBank/DDBJ databases">
        <title>Gordonia sp. nov., a novel actinobacterium isolated from mangrove soil in Hainan.</title>
        <authorList>
            <person name="Huang X."/>
            <person name="Xie Y."/>
            <person name="Chu X."/>
            <person name="Xiao K."/>
        </authorList>
    </citation>
    <scope>NUCLEOTIDE SEQUENCE [LARGE SCALE GENOMIC DNA]</scope>
    <source>
        <strain evidence="6 7">HNM0687</strain>
    </source>
</reference>
<dbReference type="InterPro" id="IPR025996">
    <property type="entry name" value="MT1864/Rv1816-like_C"/>
</dbReference>
<evidence type="ECO:0000259" key="5">
    <source>
        <dbReference type="PROSITE" id="PS50977"/>
    </source>
</evidence>
<dbReference type="Proteomes" id="UP000475545">
    <property type="component" value="Unassembled WGS sequence"/>
</dbReference>
<comment type="caution">
    <text evidence="6">The sequence shown here is derived from an EMBL/GenBank/DDBJ whole genome shotgun (WGS) entry which is preliminary data.</text>
</comment>
<dbReference type="InterPro" id="IPR001647">
    <property type="entry name" value="HTH_TetR"/>
</dbReference>